<proteinExistence type="predicted"/>
<feature type="region of interest" description="Disordered" evidence="2">
    <location>
        <begin position="33"/>
        <end position="73"/>
    </location>
</feature>
<keyword evidence="1" id="KW-0175">Coiled coil</keyword>
<feature type="compositionally biased region" description="Polar residues" evidence="2">
    <location>
        <begin position="62"/>
        <end position="73"/>
    </location>
</feature>
<name>A0A1F7XDA9_9BACT</name>
<comment type="caution">
    <text evidence="3">The sequence shown here is derived from an EMBL/GenBank/DDBJ whole genome shotgun (WGS) entry which is preliminary data.</text>
</comment>
<accession>A0A1F7XDA9</accession>
<organism evidence="3 4">
    <name type="scientific">Candidatus Woesebacteria bacterium RBG_16_36_11</name>
    <dbReference type="NCBI Taxonomy" id="1802481"/>
    <lineage>
        <taxon>Bacteria</taxon>
        <taxon>Candidatus Woeseibacteriota</taxon>
    </lineage>
</organism>
<dbReference type="AlphaFoldDB" id="A0A1F7XDA9"/>
<sequence>MKKYILLFTLISAFAVFPKLIYSQGVQQRINISPSPTGNEIQNQIQNQGEEQQIQTQEQESLENATGEGSQNRNQNAIQNMSEVAKQVQQLLQVRTTGGIGEQVRQIAQEQNQAQTQIQEQLNKLDSKGKFSRFLTGTNFGAIKNLKVQLEQNQLRIKKLEQLQNQLSNGGDITTVQETIQALIAENTLLQERIVTEEQTKSLFGWLVKLLN</sequence>
<evidence type="ECO:0000313" key="3">
    <source>
        <dbReference type="EMBL" id="OGM12398.1"/>
    </source>
</evidence>
<feature type="compositionally biased region" description="Low complexity" evidence="2">
    <location>
        <begin position="37"/>
        <end position="59"/>
    </location>
</feature>
<protein>
    <submittedName>
        <fullName evidence="3">Uncharacterized protein</fullName>
    </submittedName>
</protein>
<feature type="coiled-coil region" evidence="1">
    <location>
        <begin position="74"/>
        <end position="163"/>
    </location>
</feature>
<dbReference type="EMBL" id="MGFT01000003">
    <property type="protein sequence ID" value="OGM12398.1"/>
    <property type="molecule type" value="Genomic_DNA"/>
</dbReference>
<evidence type="ECO:0000256" key="1">
    <source>
        <dbReference type="SAM" id="Coils"/>
    </source>
</evidence>
<evidence type="ECO:0000313" key="4">
    <source>
        <dbReference type="Proteomes" id="UP000178533"/>
    </source>
</evidence>
<gene>
    <name evidence="3" type="ORF">A2W13_02020</name>
</gene>
<evidence type="ECO:0000256" key="2">
    <source>
        <dbReference type="SAM" id="MobiDB-lite"/>
    </source>
</evidence>
<dbReference type="STRING" id="1802481.A2W13_02020"/>
<reference evidence="3 4" key="1">
    <citation type="journal article" date="2016" name="Nat. Commun.">
        <title>Thousands of microbial genomes shed light on interconnected biogeochemical processes in an aquifer system.</title>
        <authorList>
            <person name="Anantharaman K."/>
            <person name="Brown C.T."/>
            <person name="Hug L.A."/>
            <person name="Sharon I."/>
            <person name="Castelle C.J."/>
            <person name="Probst A.J."/>
            <person name="Thomas B.C."/>
            <person name="Singh A."/>
            <person name="Wilkins M.J."/>
            <person name="Karaoz U."/>
            <person name="Brodie E.L."/>
            <person name="Williams K.H."/>
            <person name="Hubbard S.S."/>
            <person name="Banfield J.F."/>
        </authorList>
    </citation>
    <scope>NUCLEOTIDE SEQUENCE [LARGE SCALE GENOMIC DNA]</scope>
</reference>
<dbReference type="Proteomes" id="UP000178533">
    <property type="component" value="Unassembled WGS sequence"/>
</dbReference>